<dbReference type="PROSITE" id="PS51707">
    <property type="entry name" value="CYTH"/>
    <property type="match status" value="1"/>
</dbReference>
<accession>A0A1V8ZXE3</accession>
<dbReference type="Gene3D" id="2.40.320.10">
    <property type="entry name" value="Hypothetical Protein Pfu-838710-001"/>
    <property type="match status" value="1"/>
</dbReference>
<dbReference type="InterPro" id="IPR008173">
    <property type="entry name" value="Adenylyl_cyclase_CyaB"/>
</dbReference>
<dbReference type="AlphaFoldDB" id="A0A1V8ZXE3"/>
<dbReference type="Proteomes" id="UP000192591">
    <property type="component" value="Unassembled WGS sequence"/>
</dbReference>
<dbReference type="SMART" id="SM01118">
    <property type="entry name" value="CYTH"/>
    <property type="match status" value="1"/>
</dbReference>
<dbReference type="InterPro" id="IPR023577">
    <property type="entry name" value="CYTH_domain"/>
</dbReference>
<dbReference type="Pfam" id="PF01928">
    <property type="entry name" value="CYTH"/>
    <property type="match status" value="1"/>
</dbReference>
<dbReference type="STRING" id="1962155.B1813_21265"/>
<gene>
    <name evidence="2" type="ORF">B1813_21265</name>
</gene>
<name>A0A1V8ZXE3_SACPI</name>
<comment type="caution">
    <text evidence="2">The sequence shown here is derived from an EMBL/GenBank/DDBJ whole genome shotgun (WGS) entry which is preliminary data.</text>
</comment>
<dbReference type="CDD" id="cd07890">
    <property type="entry name" value="CYTH-like_AC_IV-like"/>
    <property type="match status" value="1"/>
</dbReference>
<protein>
    <submittedName>
        <fullName evidence="2">Adenylate cyclase</fullName>
    </submittedName>
</protein>
<dbReference type="EMBL" id="MWIH01000009">
    <property type="protein sequence ID" value="OQO89468.1"/>
    <property type="molecule type" value="Genomic_DNA"/>
</dbReference>
<dbReference type="PANTHER" id="PTHR21028:SF2">
    <property type="entry name" value="CYTH DOMAIN-CONTAINING PROTEIN"/>
    <property type="match status" value="1"/>
</dbReference>
<organism evidence="2 3">
    <name type="scientific">Saccharomonospora piscinae</name>
    <dbReference type="NCBI Taxonomy" id="687388"/>
    <lineage>
        <taxon>Bacteria</taxon>
        <taxon>Bacillati</taxon>
        <taxon>Actinomycetota</taxon>
        <taxon>Actinomycetes</taxon>
        <taxon>Pseudonocardiales</taxon>
        <taxon>Pseudonocardiaceae</taxon>
        <taxon>Saccharomonospora</taxon>
    </lineage>
</organism>
<dbReference type="InterPro" id="IPR033469">
    <property type="entry name" value="CYTH-like_dom_sf"/>
</dbReference>
<dbReference type="RefSeq" id="WP_081194948.1">
    <property type="nucleotide sequence ID" value="NZ_MWIH01000009.1"/>
</dbReference>
<proteinExistence type="predicted"/>
<feature type="domain" description="CYTH" evidence="1">
    <location>
        <begin position="3"/>
        <end position="185"/>
    </location>
</feature>
<dbReference type="SUPFAM" id="SSF55154">
    <property type="entry name" value="CYTH-like phosphatases"/>
    <property type="match status" value="1"/>
</dbReference>
<dbReference type="PANTHER" id="PTHR21028">
    <property type="entry name" value="SI:CH211-156B7.4"/>
    <property type="match status" value="1"/>
</dbReference>
<sequence length="199" mass="22021">MSTIEVERKRELTDATALTARLVEANYRQAGTSVEVDTYYSRPDRDFMSTVECLRVRQRDGFSEITYKPASTAGTHSATEIIAKPETNVILSGATQATAANALLDVLGMVRLCRVEKTRTTFRHPDRGDIIVVIDLISGVGTFVETEIMADDPAAAATLLDQVERELDLVDRPVVSFPYRDLVLRQRPASARDSRTTSI</sequence>
<evidence type="ECO:0000259" key="1">
    <source>
        <dbReference type="PROSITE" id="PS51707"/>
    </source>
</evidence>
<reference evidence="2 3" key="1">
    <citation type="submission" date="2017-02" db="EMBL/GenBank/DDBJ databases">
        <title>Draft genome of Saccharomonospora sp. 154.</title>
        <authorList>
            <person name="Alonso-Carmona G.S."/>
            <person name="De La Haba R."/>
            <person name="Vera-Gargallo B."/>
            <person name="Sandoval-Trujillo A.H."/>
            <person name="Ramirez-Duran N."/>
            <person name="Ventosa A."/>
        </authorList>
    </citation>
    <scope>NUCLEOTIDE SEQUENCE [LARGE SCALE GENOMIC DNA]</scope>
    <source>
        <strain evidence="2 3">LRS4.154</strain>
    </source>
</reference>
<evidence type="ECO:0000313" key="3">
    <source>
        <dbReference type="Proteomes" id="UP000192591"/>
    </source>
</evidence>
<keyword evidence="3" id="KW-1185">Reference proteome</keyword>
<evidence type="ECO:0000313" key="2">
    <source>
        <dbReference type="EMBL" id="OQO89468.1"/>
    </source>
</evidence>
<dbReference type="NCBIfam" id="TIGR00318">
    <property type="entry name" value="cyaB"/>
    <property type="match status" value="1"/>
</dbReference>